<dbReference type="EMBL" id="KI913291">
    <property type="protein sequence ID" value="ETV64553.1"/>
    <property type="molecule type" value="Genomic_DNA"/>
</dbReference>
<organism evidence="2">
    <name type="scientific">Aphanomyces astaci</name>
    <name type="common">Crayfish plague agent</name>
    <dbReference type="NCBI Taxonomy" id="112090"/>
    <lineage>
        <taxon>Eukaryota</taxon>
        <taxon>Sar</taxon>
        <taxon>Stramenopiles</taxon>
        <taxon>Oomycota</taxon>
        <taxon>Saprolegniomycetes</taxon>
        <taxon>Saprolegniales</taxon>
        <taxon>Verrucalvaceae</taxon>
        <taxon>Aphanomyces</taxon>
    </lineage>
</organism>
<dbReference type="RefSeq" id="XP_009845967.1">
    <property type="nucleotide sequence ID" value="XM_009847665.1"/>
</dbReference>
<proteinExistence type="predicted"/>
<evidence type="ECO:0000313" key="2">
    <source>
        <dbReference type="EMBL" id="ETV64553.1"/>
    </source>
</evidence>
<feature type="region of interest" description="Disordered" evidence="1">
    <location>
        <begin position="68"/>
        <end position="93"/>
    </location>
</feature>
<gene>
    <name evidence="2" type="ORF">H257_18572</name>
</gene>
<evidence type="ECO:0000256" key="1">
    <source>
        <dbReference type="SAM" id="MobiDB-lite"/>
    </source>
</evidence>
<reference evidence="2" key="1">
    <citation type="submission" date="2013-12" db="EMBL/GenBank/DDBJ databases">
        <title>The Genome Sequence of Aphanomyces astaci APO3.</title>
        <authorList>
            <consortium name="The Broad Institute Genomics Platform"/>
            <person name="Russ C."/>
            <person name="Tyler B."/>
            <person name="van West P."/>
            <person name="Dieguez-Uribeondo J."/>
            <person name="Young S.K."/>
            <person name="Zeng Q."/>
            <person name="Gargeya S."/>
            <person name="Fitzgerald M."/>
            <person name="Abouelleil A."/>
            <person name="Alvarado L."/>
            <person name="Chapman S.B."/>
            <person name="Gainer-Dewar J."/>
            <person name="Goldberg J."/>
            <person name="Griggs A."/>
            <person name="Gujja S."/>
            <person name="Hansen M."/>
            <person name="Howarth C."/>
            <person name="Imamovic A."/>
            <person name="Ireland A."/>
            <person name="Larimer J."/>
            <person name="McCowan C."/>
            <person name="Murphy C."/>
            <person name="Pearson M."/>
            <person name="Poon T.W."/>
            <person name="Priest M."/>
            <person name="Roberts A."/>
            <person name="Saif S."/>
            <person name="Shea T."/>
            <person name="Sykes S."/>
            <person name="Wortman J."/>
            <person name="Nusbaum C."/>
            <person name="Birren B."/>
        </authorList>
    </citation>
    <scope>NUCLEOTIDE SEQUENCE [LARGE SCALE GENOMIC DNA]</scope>
    <source>
        <strain evidence="2">APO3</strain>
    </source>
</reference>
<sequence length="136" mass="15008">MLTPTFNCKLKRHNAKKAFLPPSTPCRCRRKMTRVQSDGLDRLKAVEFHGFAHTLNALMHRFHHLHCKGAKSRPPQPQLTSHGPTATDALLPPPTYAAAAAAHRCRHPPTLVPSPAAAFLHRRPSLSPSTDAAAYR</sequence>
<dbReference type="GeneID" id="20820568"/>
<feature type="compositionally biased region" description="Low complexity" evidence="1">
    <location>
        <begin position="84"/>
        <end position="93"/>
    </location>
</feature>
<name>W4FCY5_APHAT</name>
<protein>
    <submittedName>
        <fullName evidence="2">Uncharacterized protein</fullName>
    </submittedName>
</protein>
<dbReference type="AlphaFoldDB" id="W4FCY5"/>
<accession>W4FCY5</accession>
<dbReference type="VEuPathDB" id="FungiDB:H257_18572"/>